<evidence type="ECO:0000313" key="11">
    <source>
        <dbReference type="Proteomes" id="UP000217257"/>
    </source>
</evidence>
<gene>
    <name evidence="10" type="ORF">CYFUS_005821</name>
</gene>
<evidence type="ECO:0000256" key="1">
    <source>
        <dbReference type="ARBA" id="ARBA00008721"/>
    </source>
</evidence>
<evidence type="ECO:0000256" key="3">
    <source>
        <dbReference type="ARBA" id="ARBA00022723"/>
    </source>
</evidence>
<evidence type="ECO:0000256" key="5">
    <source>
        <dbReference type="ARBA" id="ARBA00022801"/>
    </source>
</evidence>
<comment type="similarity">
    <text evidence="1">Belongs to the peptidase M43B family.</text>
</comment>
<evidence type="ECO:0000256" key="2">
    <source>
        <dbReference type="ARBA" id="ARBA00022670"/>
    </source>
</evidence>
<dbReference type="Gene3D" id="3.40.390.10">
    <property type="entry name" value="Collagenase (Catalytic Domain)"/>
    <property type="match status" value="1"/>
</dbReference>
<dbReference type="InterPro" id="IPR008754">
    <property type="entry name" value="Peptidase_M43"/>
</dbReference>
<dbReference type="GO" id="GO:0006508">
    <property type="term" value="P:proteolysis"/>
    <property type="evidence" value="ECO:0007669"/>
    <property type="project" value="UniProtKB-KW"/>
</dbReference>
<dbReference type="PANTHER" id="PTHR47466:SF1">
    <property type="entry name" value="METALLOPROTEASE MEP1 (AFU_ORTHOLOGUE AFUA_1G07730)-RELATED"/>
    <property type="match status" value="1"/>
</dbReference>
<dbReference type="SUPFAM" id="SSF55486">
    <property type="entry name" value="Metalloproteases ('zincins'), catalytic domain"/>
    <property type="match status" value="1"/>
</dbReference>
<dbReference type="PROSITE" id="PS51257">
    <property type="entry name" value="PROKAR_LIPOPROTEIN"/>
    <property type="match status" value="1"/>
</dbReference>
<dbReference type="CDD" id="cd04275">
    <property type="entry name" value="ZnMc_pappalysin_like"/>
    <property type="match status" value="1"/>
</dbReference>
<dbReference type="GO" id="GO:0046872">
    <property type="term" value="F:metal ion binding"/>
    <property type="evidence" value="ECO:0007669"/>
    <property type="project" value="UniProtKB-KW"/>
</dbReference>
<dbReference type="KEGG" id="cfus:CYFUS_005821"/>
<keyword evidence="2 10" id="KW-0645">Protease</keyword>
<accession>A0A250JA74</accession>
<protein>
    <submittedName>
        <fullName evidence="10">Metalloprotease MEP1-like protein</fullName>
    </submittedName>
</protein>
<keyword evidence="7 10" id="KW-0482">Metalloprotease</keyword>
<keyword evidence="8" id="KW-1015">Disulfide bond</keyword>
<keyword evidence="6" id="KW-0862">Zinc</keyword>
<evidence type="ECO:0000259" key="9">
    <source>
        <dbReference type="Pfam" id="PF05572"/>
    </source>
</evidence>
<evidence type="ECO:0000313" key="10">
    <source>
        <dbReference type="EMBL" id="ATB40372.1"/>
    </source>
</evidence>
<evidence type="ECO:0000256" key="8">
    <source>
        <dbReference type="ARBA" id="ARBA00023157"/>
    </source>
</evidence>
<dbReference type="EMBL" id="CP022098">
    <property type="protein sequence ID" value="ATB40372.1"/>
    <property type="molecule type" value="Genomic_DNA"/>
</dbReference>
<dbReference type="InterPro" id="IPR024079">
    <property type="entry name" value="MetalloPept_cat_dom_sf"/>
</dbReference>
<keyword evidence="5" id="KW-0378">Hydrolase</keyword>
<dbReference type="GO" id="GO:0008237">
    <property type="term" value="F:metallopeptidase activity"/>
    <property type="evidence" value="ECO:0007669"/>
    <property type="project" value="UniProtKB-KW"/>
</dbReference>
<dbReference type="Pfam" id="PF05572">
    <property type="entry name" value="Peptidase_M43"/>
    <property type="match status" value="1"/>
</dbReference>
<name>A0A250JA74_9BACT</name>
<dbReference type="AlphaFoldDB" id="A0A250JA74"/>
<organism evidence="10 11">
    <name type="scientific">Cystobacter fuscus</name>
    <dbReference type="NCBI Taxonomy" id="43"/>
    <lineage>
        <taxon>Bacteria</taxon>
        <taxon>Pseudomonadati</taxon>
        <taxon>Myxococcota</taxon>
        <taxon>Myxococcia</taxon>
        <taxon>Myxococcales</taxon>
        <taxon>Cystobacterineae</taxon>
        <taxon>Archangiaceae</taxon>
        <taxon>Cystobacter</taxon>
    </lineage>
</organism>
<dbReference type="Proteomes" id="UP000217257">
    <property type="component" value="Chromosome"/>
</dbReference>
<dbReference type="PANTHER" id="PTHR47466">
    <property type="match status" value="1"/>
</dbReference>
<evidence type="ECO:0000256" key="7">
    <source>
        <dbReference type="ARBA" id="ARBA00023049"/>
    </source>
</evidence>
<feature type="domain" description="Peptidase M43 pregnancy-associated plasma-A" evidence="9">
    <location>
        <begin position="168"/>
        <end position="286"/>
    </location>
</feature>
<evidence type="ECO:0000256" key="4">
    <source>
        <dbReference type="ARBA" id="ARBA00022729"/>
    </source>
</evidence>
<reference evidence="10 11" key="1">
    <citation type="submission" date="2017-06" db="EMBL/GenBank/DDBJ databases">
        <title>Sequencing and comparative analysis of myxobacterial genomes.</title>
        <authorList>
            <person name="Rupp O."/>
            <person name="Goesmann A."/>
            <person name="Sogaard-Andersen L."/>
        </authorList>
    </citation>
    <scope>NUCLEOTIDE SEQUENCE [LARGE SCALE GENOMIC DNA]</scope>
    <source>
        <strain evidence="10 11">DSM 52655</strain>
    </source>
</reference>
<sequence length="292" mass="30742">MFRGVVSMSGKFAVVLGSMLALGGCTEVEQAPAEEVTQQVVRGCATQELSAEEKQSVEQALAGRVRAQARAAGSVNINVYWHVINNGTSTSQGNISDAAIASQISVLNAAYANTPFKFTLKATDRTTNSSWYTCSGGACEKKMKAALRQGTAADLNIYSNNMGQGLLGWATFPSSYASQPSLDGVVILYSSLPGGTAAPYNEGDTATHEVGHWLGLYHTFQGGCTGSGDYVSDTAAESSAAFGCPTGRDTCTTAGVDPITNFMDYTDDSCMNTFSTGQNDRMDSLVQQYRGL</sequence>
<proteinExistence type="inferred from homology"/>
<keyword evidence="3" id="KW-0479">Metal-binding</keyword>
<keyword evidence="4" id="KW-0732">Signal</keyword>
<evidence type="ECO:0000256" key="6">
    <source>
        <dbReference type="ARBA" id="ARBA00022833"/>
    </source>
</evidence>